<organism evidence="1 2">
    <name type="scientific">Rahnella perminowiae</name>
    <dbReference type="NCBI Taxonomy" id="2816244"/>
    <lineage>
        <taxon>Bacteria</taxon>
        <taxon>Pseudomonadati</taxon>
        <taxon>Pseudomonadota</taxon>
        <taxon>Gammaproteobacteria</taxon>
        <taxon>Enterobacterales</taxon>
        <taxon>Yersiniaceae</taxon>
        <taxon>Rahnella</taxon>
    </lineage>
</organism>
<proteinExistence type="predicted"/>
<keyword evidence="2" id="KW-1185">Reference proteome</keyword>
<dbReference type="EMBL" id="JAFMOU010000071">
    <property type="protein sequence ID" value="MBU9837234.1"/>
    <property type="molecule type" value="Genomic_DNA"/>
</dbReference>
<reference evidence="1 2" key="1">
    <citation type="submission" date="2021-03" db="EMBL/GenBank/DDBJ databases">
        <title>Five novel Rahnella species.</title>
        <authorList>
            <person name="Brady C."/>
            <person name="Asselin J."/>
            <person name="Beer S."/>
            <person name="Bruberg M.B."/>
            <person name="Crampton B."/>
            <person name="Venter S."/>
            <person name="Arnold D."/>
            <person name="Denman S."/>
        </authorList>
    </citation>
    <scope>NUCLEOTIDE SEQUENCE [LARGE SCALE GENOMIC DNA]</scope>
    <source>
        <strain evidence="1 2">L72c</strain>
    </source>
</reference>
<evidence type="ECO:0000313" key="2">
    <source>
        <dbReference type="Proteomes" id="UP000699865"/>
    </source>
</evidence>
<name>A0ABS6L5V8_9GAMM</name>
<dbReference type="Proteomes" id="UP000699865">
    <property type="component" value="Unassembled WGS sequence"/>
</dbReference>
<dbReference type="RefSeq" id="WP_217139127.1">
    <property type="nucleotide sequence ID" value="NZ_JAFMOU010000071.1"/>
</dbReference>
<evidence type="ECO:0000313" key="1">
    <source>
        <dbReference type="EMBL" id="MBU9837234.1"/>
    </source>
</evidence>
<accession>A0ABS6L5V8</accession>
<evidence type="ECO:0008006" key="3">
    <source>
        <dbReference type="Google" id="ProtNLM"/>
    </source>
</evidence>
<protein>
    <recommendedName>
        <fullName evidence="3">SIS domain-containing protein</fullName>
    </recommendedName>
</protein>
<sequence>MGHSLSFTRLTARCAPGDGVARNGRRAIIGNTYLPCRSAAASDYFGQRYGNKVKFYARDDASRSSYHAENCQHRLKRHEKNATKNHQFTDFYRFITSFPALHKLCEVVCDIKVSSLTLQGNDDMTGTEILIPFAQGVARQAAALESTCERAQAWLDTLDITALRGGTLLFAGIGASYAVLAAPVHELRAAGLRALRSNGDDMPDGTPPLADWYLGVSQSGRSPEVVRVLEQQRPGRRLALVNQADSPLAAVSADTLWLGTLIDSGMSSVALLATSVCLGLLTDALIGRDCNAGWRQLPAQLDAVRHTARAAVDRFAQQAGHTGCIDFVGGGTSLSTAEQGALLLREGPKMAAMGMGTRHYLHGMTDAVGHGTAHVLIGGEREILLAKQLVPFGVPILLVTDQAVSLPGTETVQLPVLPPLQRLALEILVMDLLAIALGRVVDRDIDAGVVVRLDTKISGVVS</sequence>
<comment type="caution">
    <text evidence="1">The sequence shown here is derived from an EMBL/GenBank/DDBJ whole genome shotgun (WGS) entry which is preliminary data.</text>
</comment>
<gene>
    <name evidence="1" type="ORF">J1786_20740</name>
</gene>